<dbReference type="Proteomes" id="UP000236723">
    <property type="component" value="Unassembled WGS sequence"/>
</dbReference>
<evidence type="ECO:0000313" key="2">
    <source>
        <dbReference type="Proteomes" id="UP000236723"/>
    </source>
</evidence>
<reference evidence="2" key="1">
    <citation type="submission" date="2016-10" db="EMBL/GenBank/DDBJ databases">
        <authorList>
            <person name="Varghese N."/>
            <person name="Submissions S."/>
        </authorList>
    </citation>
    <scope>NUCLEOTIDE SEQUENCE [LARGE SCALE GENOMIC DNA]</scope>
    <source>
        <strain evidence="2">DSM 43163</strain>
    </source>
</reference>
<dbReference type="EMBL" id="FNVO01000005">
    <property type="protein sequence ID" value="SEG44689.1"/>
    <property type="molecule type" value="Genomic_DNA"/>
</dbReference>
<proteinExistence type="predicted"/>
<name>A0A1H6A7H6_9ACTN</name>
<evidence type="ECO:0000313" key="1">
    <source>
        <dbReference type="EMBL" id="SEG44689.1"/>
    </source>
</evidence>
<dbReference type="AlphaFoldDB" id="A0A1H6A7H6"/>
<dbReference type="OrthoDB" id="4772768at2"/>
<sequence length="279" mass="30044">MIPCPVETCDRPRRGTEQICSACAGELIRALDAVPALARELDVTLARQTSTGTGGRSTEIPLPYDPRAGEAASVLRSALVGWVRAIWEGHEDTARVEGPRCRSCSHPSCRLIADLAVLTTRPADTLTSMAVWLSALHRRLVGHAAAEEAHGEIVAAVRAVRTVVDRPAPLAFAGRCPDCSTALYARPGRARATCRECGQRTEVADQLDQMRAAVEHQLAHSVAMAGLLDHLGVRVPAATIRYWAQAGRLVPHGRDQRGRPLYRVGDVLDLALKRPVKAG</sequence>
<keyword evidence="2" id="KW-1185">Reference proteome</keyword>
<gene>
    <name evidence="1" type="ORF">SAMN04489712_105265</name>
</gene>
<protein>
    <submittedName>
        <fullName evidence="1">Uncharacterized protein</fullName>
    </submittedName>
</protein>
<organism evidence="1 2">
    <name type="scientific">Thermomonospora echinospora</name>
    <dbReference type="NCBI Taxonomy" id="1992"/>
    <lineage>
        <taxon>Bacteria</taxon>
        <taxon>Bacillati</taxon>
        <taxon>Actinomycetota</taxon>
        <taxon>Actinomycetes</taxon>
        <taxon>Streptosporangiales</taxon>
        <taxon>Thermomonosporaceae</taxon>
        <taxon>Thermomonospora</taxon>
    </lineage>
</organism>
<dbReference type="RefSeq" id="WP_103938243.1">
    <property type="nucleotide sequence ID" value="NZ_FNVO01000005.1"/>
</dbReference>
<accession>A0A1H6A7H6</accession>
<dbReference type="Gene3D" id="3.90.820.10">
    <property type="entry name" value="Structural Genomics, Unknown Function 30-nov-00 1gh9 Mol_id"/>
    <property type="match status" value="1"/>
</dbReference>